<dbReference type="RefSeq" id="WP_035060468.1">
    <property type="nucleotide sequence ID" value="NZ_AXCZ01000084.1"/>
</dbReference>
<accession>A0A0A0BYX5</accession>
<dbReference type="GO" id="GO:0005737">
    <property type="term" value="C:cytoplasm"/>
    <property type="evidence" value="ECO:0007669"/>
    <property type="project" value="TreeGrafter"/>
</dbReference>
<sequence>MGQAERLDGWEDPIAPGWDALDAILALVYDNAVPRHVSYSPPAAFSTNLQGCAAYDTGEHWHYVSYGLSELFTPAPDADPRFSGWGFELSMRVPHLGLDYPPDWPFTMINQMAKHVRATGQGLVEGDRVDLNEPVTGFPHVKDAPRTGLTVYAVTRDPRLGVIDTPNGSVTFRQLVGVTAAEAAEMRYTSTHTVLSRLAQWDPWMTTDPERA</sequence>
<dbReference type="InterPro" id="IPR037181">
    <property type="entry name" value="SUFU_N"/>
</dbReference>
<gene>
    <name evidence="2" type="ORF">N869_00970</name>
</gene>
<evidence type="ECO:0000313" key="2">
    <source>
        <dbReference type="EMBL" id="KGM12897.1"/>
    </source>
</evidence>
<dbReference type="PANTHER" id="PTHR10928:SF2">
    <property type="entry name" value="SUPPRESSOR OF FUSED HOMOLOG"/>
    <property type="match status" value="1"/>
</dbReference>
<dbReference type="InterPro" id="IPR020941">
    <property type="entry name" value="SUFU-like_domain"/>
</dbReference>
<evidence type="ECO:0000259" key="1">
    <source>
        <dbReference type="Pfam" id="PF05076"/>
    </source>
</evidence>
<name>A0A0A0BYX5_9CELL</name>
<proteinExistence type="predicted"/>
<dbReference type="SUPFAM" id="SSF103359">
    <property type="entry name" value="Suppressor of Fused, N-terminal domain"/>
    <property type="match status" value="1"/>
</dbReference>
<dbReference type="InterPro" id="IPR007768">
    <property type="entry name" value="Suppressor_of_fused"/>
</dbReference>
<dbReference type="EMBL" id="AXCZ01000084">
    <property type="protein sequence ID" value="KGM12897.1"/>
    <property type="molecule type" value="Genomic_DNA"/>
</dbReference>
<reference evidence="2 3" key="1">
    <citation type="submission" date="2013-08" db="EMBL/GenBank/DDBJ databases">
        <title>Genome sequencing of Cellulomonas bogoriensis 69B4.</title>
        <authorList>
            <person name="Chen F."/>
            <person name="Li Y."/>
            <person name="Wang G."/>
        </authorList>
    </citation>
    <scope>NUCLEOTIDE SEQUENCE [LARGE SCALE GENOMIC DNA]</scope>
    <source>
        <strain evidence="2 3">69B4</strain>
    </source>
</reference>
<dbReference type="PANTHER" id="PTHR10928">
    <property type="entry name" value="SUPPRESSOR OF FUSED"/>
    <property type="match status" value="1"/>
</dbReference>
<keyword evidence="3" id="KW-1185">Reference proteome</keyword>
<comment type="caution">
    <text evidence="2">The sequence shown here is derived from an EMBL/GenBank/DDBJ whole genome shotgun (WGS) entry which is preliminary data.</text>
</comment>
<organism evidence="2 3">
    <name type="scientific">Cellulomonas bogoriensis 69B4 = DSM 16987</name>
    <dbReference type="NCBI Taxonomy" id="1386082"/>
    <lineage>
        <taxon>Bacteria</taxon>
        <taxon>Bacillati</taxon>
        <taxon>Actinomycetota</taxon>
        <taxon>Actinomycetes</taxon>
        <taxon>Micrococcales</taxon>
        <taxon>Cellulomonadaceae</taxon>
        <taxon>Cellulomonas</taxon>
    </lineage>
</organism>
<protein>
    <recommendedName>
        <fullName evidence="1">Suppressor of fused-like domain-containing protein</fullName>
    </recommendedName>
</protein>
<dbReference type="Proteomes" id="UP000054314">
    <property type="component" value="Unassembled WGS sequence"/>
</dbReference>
<evidence type="ECO:0000313" key="3">
    <source>
        <dbReference type="Proteomes" id="UP000054314"/>
    </source>
</evidence>
<dbReference type="AlphaFoldDB" id="A0A0A0BYX5"/>
<dbReference type="Pfam" id="PF05076">
    <property type="entry name" value="SUFU"/>
    <property type="match status" value="1"/>
</dbReference>
<feature type="domain" description="Suppressor of fused-like" evidence="1">
    <location>
        <begin position="58"/>
        <end position="211"/>
    </location>
</feature>